<dbReference type="GeneID" id="25568786"/>
<feature type="transmembrane region" description="Helical" evidence="2">
    <location>
        <begin position="563"/>
        <end position="589"/>
    </location>
</feature>
<dbReference type="STRING" id="461836.A0A0L0DRZ1"/>
<dbReference type="OMA" id="NEMRIMS"/>
<dbReference type="Pfam" id="PF07714">
    <property type="entry name" value="PK_Tyr_Ser-Thr"/>
    <property type="match status" value="1"/>
</dbReference>
<gene>
    <name evidence="5" type="ORF">AMSG_10603</name>
</gene>
<name>A0A0L0DRZ1_THETB</name>
<keyword evidence="2" id="KW-0472">Membrane</keyword>
<feature type="region of interest" description="Disordered" evidence="1">
    <location>
        <begin position="54"/>
        <end position="73"/>
    </location>
</feature>
<dbReference type="Pfam" id="PF00069">
    <property type="entry name" value="Pkinase"/>
    <property type="match status" value="1"/>
</dbReference>
<keyword evidence="2" id="KW-1133">Transmembrane helix</keyword>
<dbReference type="EMBL" id="GL349494">
    <property type="protein sequence ID" value="KNC55012.1"/>
    <property type="molecule type" value="Genomic_DNA"/>
</dbReference>
<dbReference type="RefSeq" id="XP_013753323.1">
    <property type="nucleotide sequence ID" value="XM_013897869.1"/>
</dbReference>
<dbReference type="GO" id="GO:0005524">
    <property type="term" value="F:ATP binding"/>
    <property type="evidence" value="ECO:0007669"/>
    <property type="project" value="InterPro"/>
</dbReference>
<dbReference type="PROSITE" id="PS50011">
    <property type="entry name" value="PROTEIN_KINASE_DOM"/>
    <property type="match status" value="2"/>
</dbReference>
<dbReference type="PANTHER" id="PTHR44329">
    <property type="entry name" value="SERINE/THREONINE-PROTEIN KINASE TNNI3K-RELATED"/>
    <property type="match status" value="1"/>
</dbReference>
<feature type="compositionally biased region" description="Pro residues" evidence="1">
    <location>
        <begin position="62"/>
        <end position="72"/>
    </location>
</feature>
<dbReference type="InterPro" id="IPR051681">
    <property type="entry name" value="Ser/Thr_Kinases-Pseudokinases"/>
</dbReference>
<dbReference type="OrthoDB" id="4062651at2759"/>
<feature type="compositionally biased region" description="Low complexity" evidence="1">
    <location>
        <begin position="769"/>
        <end position="795"/>
    </location>
</feature>
<accession>A0A0L0DRZ1</accession>
<keyword evidence="5" id="KW-0418">Kinase</keyword>
<sequence>MLLGLAMAFNGRLVAAASVAPQLRVFGLHVGSPAAQAGLDEAVQLWNDVKSNSSSTGSIGPWPSPAPPPPPNSASAPSALIFPLAVPPLPLYASWLGSAAPPDIISVYPLGHDVDDETLIAGSVLLNITGAWVASDLAADIIGPFTSFALPLTAGSHSVAMHTLPLAAEAGACIYSRPIFAAHSLSPPNTLDELLDLCAALVHSGTPCLTHVSPDTVPPTDYVDFLALRLHGPAFYDAFVSGNVSFTTDSRLSAVFDQLLALIDAQVFAAPRPDGRLPSAALLGTSQAAIVCGAHAAADIAAAAGISHPSLGAFPFPRVHPTGAAPPFANSAQIGAVVSLLAPDHTLFPDTVIDLLSFLGSHDAAALIAAMPGAALPARASVAADATAAASTAGDSLRFDFYSNVLSASSILPRSATLSGYDAVYLEWAQLLREVYSAATSSDARAAIDRARPALEVVRLAAVSKLTAPPEISPAAGEYSAPVVVSLTCPTPNAIIRYSLSSDLSPDDPEAPIYIKPFELHEAGIHVVYAVASAPSLASSELAVRTFNVVSVPSQASGPLSTAVIVVVAVVVVLVVCGIVGGLLVFVVYRRRFRRTGIDSNAPVVIRADELALIDILGRGSFGTCYVAQWTSSRVTVQDIDKLCPKASRSALKALVADVMTLTPMRHPNINTVLGLSLSPPALVVETADRGSLSAVVHNAELALDASIVLHWVSGITSGLHFLAQAHVAHGDFNATRVVLNASWLPRITDFGLHSLKPVPGELVTNLAAGSSSSSGTASATSANNSTGNSALSASDEPTTSDLEAGHGPSLAVPLAHAAAPRAADVRQQARNNWAAGSEAGRTQEAAAALSLFMAPPEILERREIHPSSATDAYALGMVMWEMATRMFVFHGESPLAMISEVLAGSRPELAAVTDELDALRPVMAALWAASPADRLTLDGAVAHLARIAAVSATDIVYPCPAIQLLPKPSTTLVRVELREAIESLVDTARIATSVLEDFHNAMPQLAARIGATLVEWDLGVIHLALDDLTVLPALIHAISVLQTATGPITLLASAGSLELCTGGRGISGTAVDELNVCWRAMFTCANRLCDTWPQYGDDGGAFATAAVSAELEHLVHDASLRFMPIEYPSNLLAVDVVQIVREAEAPVEPHIAGTPNATRSRLEASRLSISHSVSELPMRVLAGAEVADLIRGATFRRVGSYARVYEAQRPTGPRVLIKLLLRQPATPLELLYVAHEGAVAGFVRHPTVVRPTAMCLERPLVAFIYPMLPGGSLGDVFAAIRTGKRRPLTDPIIQRVGQSIVRALGNLHSALGRGHGSLTPSNIVFDTPIESKKATARLTDYGLDYLRCAQGAETRVPCPSYTSPEALAGAPPSPAADIFVLGSILYELATSRIAFPGSNVLDVCHAIRTGTRPSVSAIPSLALAELIDECWAADADVRPSIEEIASEMARL</sequence>
<feature type="signal peptide" evidence="3">
    <location>
        <begin position="1"/>
        <end position="16"/>
    </location>
</feature>
<feature type="domain" description="Protein kinase" evidence="4">
    <location>
        <begin position="611"/>
        <end position="947"/>
    </location>
</feature>
<feature type="domain" description="Protein kinase" evidence="4">
    <location>
        <begin position="1191"/>
        <end position="1452"/>
    </location>
</feature>
<dbReference type="InterPro" id="IPR000719">
    <property type="entry name" value="Prot_kinase_dom"/>
</dbReference>
<dbReference type="SUPFAM" id="SSF53850">
    <property type="entry name" value="Periplasmic binding protein-like II"/>
    <property type="match status" value="1"/>
</dbReference>
<dbReference type="Gene3D" id="1.10.510.10">
    <property type="entry name" value="Transferase(Phosphotransferase) domain 1"/>
    <property type="match status" value="2"/>
</dbReference>
<feature type="chain" id="PRO_5005537397" evidence="3">
    <location>
        <begin position="17"/>
        <end position="1452"/>
    </location>
</feature>
<proteinExistence type="predicted"/>
<dbReference type="SUPFAM" id="SSF56112">
    <property type="entry name" value="Protein kinase-like (PK-like)"/>
    <property type="match status" value="2"/>
</dbReference>
<keyword evidence="3" id="KW-0732">Signal</keyword>
<reference evidence="5 6" key="1">
    <citation type="submission" date="2010-05" db="EMBL/GenBank/DDBJ databases">
        <title>The Genome Sequence of Thecamonas trahens ATCC 50062.</title>
        <authorList>
            <consortium name="The Broad Institute Genome Sequencing Platform"/>
            <person name="Russ C."/>
            <person name="Cuomo C."/>
            <person name="Shea T."/>
            <person name="Young S.K."/>
            <person name="Zeng Q."/>
            <person name="Koehrsen M."/>
            <person name="Haas B."/>
            <person name="Borodovsky M."/>
            <person name="Guigo R."/>
            <person name="Alvarado L."/>
            <person name="Berlin A."/>
            <person name="Bochicchio J."/>
            <person name="Borenstein D."/>
            <person name="Chapman S."/>
            <person name="Chen Z."/>
            <person name="Freedman E."/>
            <person name="Gellesch M."/>
            <person name="Goldberg J."/>
            <person name="Griggs A."/>
            <person name="Gujja S."/>
            <person name="Heilman E."/>
            <person name="Heiman D."/>
            <person name="Hepburn T."/>
            <person name="Howarth C."/>
            <person name="Jen D."/>
            <person name="Larson L."/>
            <person name="Mehta T."/>
            <person name="Park D."/>
            <person name="Pearson M."/>
            <person name="Roberts A."/>
            <person name="Saif S."/>
            <person name="Shenoy N."/>
            <person name="Sisk P."/>
            <person name="Stolte C."/>
            <person name="Sykes S."/>
            <person name="Thomson T."/>
            <person name="Walk T."/>
            <person name="White J."/>
            <person name="Yandava C."/>
            <person name="Burger G."/>
            <person name="Gray M.W."/>
            <person name="Holland P.W.H."/>
            <person name="King N."/>
            <person name="Lang F.B.F."/>
            <person name="Roger A.J."/>
            <person name="Ruiz-Trillo I."/>
            <person name="Lander E."/>
            <person name="Nusbaum C."/>
        </authorList>
    </citation>
    <scope>NUCLEOTIDE SEQUENCE [LARGE SCALE GENOMIC DNA]</scope>
    <source>
        <strain evidence="5 6">ATCC 50062</strain>
    </source>
</reference>
<keyword evidence="2" id="KW-0812">Transmembrane</keyword>
<keyword evidence="5" id="KW-0808">Transferase</keyword>
<dbReference type="Gene3D" id="3.40.190.10">
    <property type="entry name" value="Periplasmic binding protein-like II"/>
    <property type="match status" value="2"/>
</dbReference>
<evidence type="ECO:0000256" key="1">
    <source>
        <dbReference type="SAM" id="MobiDB-lite"/>
    </source>
</evidence>
<dbReference type="Gene3D" id="3.30.200.20">
    <property type="entry name" value="Phosphorylase Kinase, domain 1"/>
    <property type="match status" value="1"/>
</dbReference>
<evidence type="ECO:0000256" key="3">
    <source>
        <dbReference type="SAM" id="SignalP"/>
    </source>
</evidence>
<dbReference type="InterPro" id="IPR001245">
    <property type="entry name" value="Ser-Thr/Tyr_kinase_cat_dom"/>
</dbReference>
<evidence type="ECO:0000313" key="6">
    <source>
        <dbReference type="Proteomes" id="UP000054408"/>
    </source>
</evidence>
<dbReference type="Proteomes" id="UP000054408">
    <property type="component" value="Unassembled WGS sequence"/>
</dbReference>
<organism evidence="5 6">
    <name type="scientific">Thecamonas trahens ATCC 50062</name>
    <dbReference type="NCBI Taxonomy" id="461836"/>
    <lineage>
        <taxon>Eukaryota</taxon>
        <taxon>Apusozoa</taxon>
        <taxon>Apusomonadida</taxon>
        <taxon>Apusomonadidae</taxon>
        <taxon>Thecamonas</taxon>
    </lineage>
</organism>
<dbReference type="GO" id="GO:0004674">
    <property type="term" value="F:protein serine/threonine kinase activity"/>
    <property type="evidence" value="ECO:0007669"/>
    <property type="project" value="TreeGrafter"/>
</dbReference>
<dbReference type="InterPro" id="IPR011009">
    <property type="entry name" value="Kinase-like_dom_sf"/>
</dbReference>
<evidence type="ECO:0000259" key="4">
    <source>
        <dbReference type="PROSITE" id="PS50011"/>
    </source>
</evidence>
<evidence type="ECO:0000256" key="2">
    <source>
        <dbReference type="SAM" id="Phobius"/>
    </source>
</evidence>
<feature type="region of interest" description="Disordered" evidence="1">
    <location>
        <begin position="769"/>
        <end position="808"/>
    </location>
</feature>
<evidence type="ECO:0000313" key="5">
    <source>
        <dbReference type="EMBL" id="KNC55012.1"/>
    </source>
</evidence>
<protein>
    <submittedName>
        <fullName evidence="5">TKL protein kinase</fullName>
    </submittedName>
</protein>
<keyword evidence="6" id="KW-1185">Reference proteome</keyword>
<dbReference type="eggNOG" id="KOG0192">
    <property type="taxonomic scope" value="Eukaryota"/>
</dbReference>